<dbReference type="PANTHER" id="PTHR47331">
    <property type="entry name" value="PHD-TYPE DOMAIN-CONTAINING PROTEIN"/>
    <property type="match status" value="1"/>
</dbReference>
<dbReference type="AlphaFoldDB" id="A0A811UH07"/>
<reference evidence="2" key="1">
    <citation type="submission" date="2020-11" db="EMBL/GenBank/DDBJ databases">
        <authorList>
            <person name="Whitehead M."/>
        </authorList>
    </citation>
    <scope>NUCLEOTIDE SEQUENCE</scope>
    <source>
        <strain evidence="2">EGII</strain>
    </source>
</reference>
<organism evidence="2 3">
    <name type="scientific">Ceratitis capitata</name>
    <name type="common">Mediterranean fruit fly</name>
    <name type="synonym">Tephritis capitata</name>
    <dbReference type="NCBI Taxonomy" id="7213"/>
    <lineage>
        <taxon>Eukaryota</taxon>
        <taxon>Metazoa</taxon>
        <taxon>Ecdysozoa</taxon>
        <taxon>Arthropoda</taxon>
        <taxon>Hexapoda</taxon>
        <taxon>Insecta</taxon>
        <taxon>Pterygota</taxon>
        <taxon>Neoptera</taxon>
        <taxon>Endopterygota</taxon>
        <taxon>Diptera</taxon>
        <taxon>Brachycera</taxon>
        <taxon>Muscomorpha</taxon>
        <taxon>Tephritoidea</taxon>
        <taxon>Tephritidae</taxon>
        <taxon>Ceratitis</taxon>
        <taxon>Ceratitis</taxon>
    </lineage>
</organism>
<dbReference type="EMBL" id="CAJHJT010000012">
    <property type="protein sequence ID" value="CAD6997137.1"/>
    <property type="molecule type" value="Genomic_DNA"/>
</dbReference>
<evidence type="ECO:0000313" key="3">
    <source>
        <dbReference type="Proteomes" id="UP000606786"/>
    </source>
</evidence>
<protein>
    <submittedName>
        <fullName evidence="2">(Mediterranean fruit fly) hypothetical protein</fullName>
    </submittedName>
</protein>
<gene>
    <name evidence="2" type="ORF">CCAP1982_LOCUS5782</name>
</gene>
<name>A0A811UH07_CERCA</name>
<dbReference type="Proteomes" id="UP000606786">
    <property type="component" value="Unassembled WGS sequence"/>
</dbReference>
<accession>A0A811UH07</accession>
<sequence>MVRVQSRNHQNKKATNRCPVCSHNHRLVFCRELRRMEAAERLRAVLVHHHCANCLSPHHTAKTCQSPKSCDRCQQRHHSLLHLGEQGRDGGDESIVLDNDTTTRRKRQPYTAKALEESSEDEEVLILDADETDLHSPMTEAPALVTSPIPRPTLSRIRSTVQKAPTRAGDNRGKHGTWHRQQQQQRRRMRDARERVTGSAHTALGQSVLTPTVAVKVMTEGHVSHVRAIVDPGQGTSTISRALAHRLRVLHRGDKSCRLVLKGWHERLEVQALITPTLNRITPERTLDARIRSEFDNIRLADPSFYRSSNVSLVLGAEVYAAILRPGLMAATPTRPAAQNTMFGWMLSGSTPF</sequence>
<evidence type="ECO:0000256" key="1">
    <source>
        <dbReference type="SAM" id="MobiDB-lite"/>
    </source>
</evidence>
<keyword evidence="3" id="KW-1185">Reference proteome</keyword>
<evidence type="ECO:0000313" key="2">
    <source>
        <dbReference type="EMBL" id="CAD6997137.1"/>
    </source>
</evidence>
<feature type="region of interest" description="Disordered" evidence="1">
    <location>
        <begin position="158"/>
        <end position="186"/>
    </location>
</feature>
<proteinExistence type="predicted"/>
<dbReference type="PANTHER" id="PTHR47331:SF1">
    <property type="entry name" value="GAG-LIKE PROTEIN"/>
    <property type="match status" value="1"/>
</dbReference>
<dbReference type="OrthoDB" id="5984724at2759"/>
<comment type="caution">
    <text evidence="2">The sequence shown here is derived from an EMBL/GenBank/DDBJ whole genome shotgun (WGS) entry which is preliminary data.</text>
</comment>